<dbReference type="Proteomes" id="UP000289857">
    <property type="component" value="Unassembled WGS sequence"/>
</dbReference>
<comment type="caution">
    <text evidence="2">The sequence shown here is derived from an EMBL/GenBank/DDBJ whole genome shotgun (WGS) entry which is preliminary data.</text>
</comment>
<sequence length="130" mass="14730">MNLEFIDIPKIKNPKGNIAVLEGEVVPFEIKRVYYLFDVPSGARRGGHAHKNLMQILIAVSGSFDVILKDGRTTHKVTLNRPDRGLLIRNNIWREMESFSAGAVGLVLASDVYEESDYIRTFKEYLAHVK</sequence>
<reference evidence="3" key="1">
    <citation type="submission" date="2019-01" db="EMBL/GenBank/DDBJ databases">
        <title>Cytophagaceae bacterium strain CAR-16.</title>
        <authorList>
            <person name="Chen W.-M."/>
        </authorList>
    </citation>
    <scope>NUCLEOTIDE SEQUENCE [LARGE SCALE GENOMIC DNA]</scope>
    <source>
        <strain evidence="3">WWJ-16</strain>
    </source>
</reference>
<dbReference type="Gene3D" id="2.60.120.10">
    <property type="entry name" value="Jelly Rolls"/>
    <property type="match status" value="1"/>
</dbReference>
<keyword evidence="3" id="KW-1185">Reference proteome</keyword>
<accession>A0A4Q1KBN3</accession>
<dbReference type="RefSeq" id="WP_129460997.1">
    <property type="nucleotide sequence ID" value="NZ_SBKN01000002.1"/>
</dbReference>
<proteinExistence type="predicted"/>
<dbReference type="OrthoDB" id="9795513at2"/>
<dbReference type="EMBL" id="SBKN01000002">
    <property type="protein sequence ID" value="RXR23518.1"/>
    <property type="molecule type" value="Genomic_DNA"/>
</dbReference>
<dbReference type="InterPro" id="IPR008894">
    <property type="entry name" value="QdtA_cupin_dom"/>
</dbReference>
<evidence type="ECO:0000259" key="1">
    <source>
        <dbReference type="Pfam" id="PF05523"/>
    </source>
</evidence>
<protein>
    <submittedName>
        <fullName evidence="2">WxcM-like domain-containing protein</fullName>
    </submittedName>
</protein>
<dbReference type="InterPro" id="IPR014710">
    <property type="entry name" value="RmlC-like_jellyroll"/>
</dbReference>
<organism evidence="2 3">
    <name type="scientific">Flavobacterium stagni</name>
    <dbReference type="NCBI Taxonomy" id="2506421"/>
    <lineage>
        <taxon>Bacteria</taxon>
        <taxon>Pseudomonadati</taxon>
        <taxon>Bacteroidota</taxon>
        <taxon>Flavobacteriia</taxon>
        <taxon>Flavobacteriales</taxon>
        <taxon>Flavobacteriaceae</taxon>
        <taxon>Flavobacterium</taxon>
    </lineage>
</organism>
<dbReference type="InterPro" id="IPR011051">
    <property type="entry name" value="RmlC_Cupin_sf"/>
</dbReference>
<evidence type="ECO:0000313" key="3">
    <source>
        <dbReference type="Proteomes" id="UP000289857"/>
    </source>
</evidence>
<feature type="domain" description="Sugar 3,4-ketoisomerase QdtA cupin" evidence="1">
    <location>
        <begin position="1"/>
        <end position="129"/>
    </location>
</feature>
<evidence type="ECO:0000313" key="2">
    <source>
        <dbReference type="EMBL" id="RXR23518.1"/>
    </source>
</evidence>
<dbReference type="SUPFAM" id="SSF51182">
    <property type="entry name" value="RmlC-like cupins"/>
    <property type="match status" value="1"/>
</dbReference>
<dbReference type="Pfam" id="PF05523">
    <property type="entry name" value="FdtA"/>
    <property type="match status" value="1"/>
</dbReference>
<dbReference type="CDD" id="cd20292">
    <property type="entry name" value="cupin_QdtA-like"/>
    <property type="match status" value="1"/>
</dbReference>
<name>A0A4Q1KBN3_9FLAO</name>
<gene>
    <name evidence="2" type="ORF">EQG61_06005</name>
</gene>
<dbReference type="AlphaFoldDB" id="A0A4Q1KBN3"/>